<comment type="caution">
    <text evidence="1">The sequence shown here is derived from an EMBL/GenBank/DDBJ whole genome shotgun (WGS) entry which is preliminary data.</text>
</comment>
<evidence type="ECO:0000313" key="2">
    <source>
        <dbReference type="Proteomes" id="UP000005615"/>
    </source>
</evidence>
<dbReference type="AlphaFoldDB" id="F3L2Y9"/>
<dbReference type="Proteomes" id="UP000005615">
    <property type="component" value="Unassembled WGS sequence"/>
</dbReference>
<protein>
    <submittedName>
        <fullName evidence="1">Uncharacterized protein</fullName>
    </submittedName>
</protein>
<sequence length="349" mass="39641">MPYQKARFIVGTGRCGSTILSKMMNLHPDVAVLSEFMVSMDIVNRLGQREISGADFADLLDCGVKAGAGEYKRIVNHLRTPEIMYMGGPDNLPETAEGYKDGVFPEILLIPLSQLFDDPEPVFHELIAVAKRLPTQLLTDQYRFIFEWLCEKAGKLIWIERSGGSIFCVDPLLELFPEAQFLYLYRDPLDVALSMQQHNHFRVMTFEMLDLQTDDGIRWADLDESDLNNRRPMSERLASVMRHPVPLEPFLENVRDTSLAGLAAVDKLTEEQYRALSFERIMASPKESLIDIAEFFGLTANVEWLDRAAALLNPAQLAKKIEDPALRALADEYCGEVMRRLRALDKHTM</sequence>
<name>F3L2Y9_9GAMM</name>
<evidence type="ECO:0000313" key="1">
    <source>
        <dbReference type="EMBL" id="EGG29284.1"/>
    </source>
</evidence>
<dbReference type="EMBL" id="AEIG01000057">
    <property type="protein sequence ID" value="EGG29284.1"/>
    <property type="molecule type" value="Genomic_DNA"/>
</dbReference>
<organism evidence="1 2">
    <name type="scientific">Aequoribacter fuscus</name>
    <dbReference type="NCBI Taxonomy" id="2518989"/>
    <lineage>
        <taxon>Bacteria</taxon>
        <taxon>Pseudomonadati</taxon>
        <taxon>Pseudomonadota</taxon>
        <taxon>Gammaproteobacteria</taxon>
        <taxon>Cellvibrionales</taxon>
        <taxon>Halieaceae</taxon>
        <taxon>Aequoribacter</taxon>
    </lineage>
</organism>
<reference evidence="1 2" key="1">
    <citation type="journal article" date="2011" name="J. Bacteriol.">
        <title>Genome sequence of strain IMCC3088, a proteorhodopsin-containing marine bacterium belonging to the OM60/NOR5 clade.</title>
        <authorList>
            <person name="Jang Y."/>
            <person name="Oh H.M."/>
            <person name="Kang I."/>
            <person name="Lee K."/>
            <person name="Yang S.J."/>
            <person name="Cho J.C."/>
        </authorList>
    </citation>
    <scope>NUCLEOTIDE SEQUENCE [LARGE SCALE GENOMIC DNA]</scope>
    <source>
        <strain evidence="1 2">IMCC3088</strain>
    </source>
</reference>
<dbReference type="SUPFAM" id="SSF52540">
    <property type="entry name" value="P-loop containing nucleoside triphosphate hydrolases"/>
    <property type="match status" value="1"/>
</dbReference>
<dbReference type="Pfam" id="PF13469">
    <property type="entry name" value="Sulfotransfer_3"/>
    <property type="match status" value="1"/>
</dbReference>
<dbReference type="OrthoDB" id="1441538at2"/>
<dbReference type="InterPro" id="IPR027417">
    <property type="entry name" value="P-loop_NTPase"/>
</dbReference>
<proteinExistence type="predicted"/>
<dbReference type="Gene3D" id="3.40.50.300">
    <property type="entry name" value="P-loop containing nucleotide triphosphate hydrolases"/>
    <property type="match status" value="1"/>
</dbReference>
<keyword evidence="2" id="KW-1185">Reference proteome</keyword>
<gene>
    <name evidence="1" type="ORF">IMCC3088_1913</name>
</gene>
<dbReference type="STRING" id="2518989.IMCC3088_1913"/>
<dbReference type="RefSeq" id="WP_009576153.1">
    <property type="nucleotide sequence ID" value="NZ_AEIG01000057.1"/>
</dbReference>
<accession>F3L2Y9</accession>
<dbReference type="eggNOG" id="ENOG502ZU2M">
    <property type="taxonomic scope" value="Bacteria"/>
</dbReference>